<dbReference type="InterPro" id="IPR017896">
    <property type="entry name" value="4Fe4S_Fe-S-bd"/>
</dbReference>
<dbReference type="PRINTS" id="PR00069">
    <property type="entry name" value="ALDKETRDTASE"/>
</dbReference>
<dbReference type="InterPro" id="IPR053135">
    <property type="entry name" value="AKR2_Oxidoreductase"/>
</dbReference>
<dbReference type="AlphaFoldDB" id="A0A1M5Z1B6"/>
<dbReference type="Pfam" id="PF13237">
    <property type="entry name" value="Fer4_10"/>
    <property type="match status" value="1"/>
</dbReference>
<dbReference type="STRING" id="1121420.SAMN02746098_02855"/>
<name>A0A1M5Z1B6_9FIRM</name>
<dbReference type="PANTHER" id="PTHR43312:SF1">
    <property type="entry name" value="NADP-DEPENDENT OXIDOREDUCTASE DOMAIN-CONTAINING PROTEIN"/>
    <property type="match status" value="1"/>
</dbReference>
<dbReference type="CDD" id="cd19100">
    <property type="entry name" value="AKR_unchar"/>
    <property type="match status" value="1"/>
</dbReference>
<dbReference type="Pfam" id="PF00248">
    <property type="entry name" value="Aldo_ket_red"/>
    <property type="match status" value="1"/>
</dbReference>
<reference evidence="6" key="1">
    <citation type="submission" date="2016-11" db="EMBL/GenBank/DDBJ databases">
        <authorList>
            <person name="Varghese N."/>
            <person name="Submissions S."/>
        </authorList>
    </citation>
    <scope>NUCLEOTIDE SEQUENCE [LARGE SCALE GENOMIC DNA]</scope>
    <source>
        <strain evidence="6">DSM 15449</strain>
    </source>
</reference>
<proteinExistence type="predicted"/>
<dbReference type="Gene3D" id="3.30.70.20">
    <property type="match status" value="1"/>
</dbReference>
<keyword evidence="3" id="KW-0411">Iron-sulfur</keyword>
<dbReference type="InterPro" id="IPR017900">
    <property type="entry name" value="4Fe4S_Fe_S_CS"/>
</dbReference>
<evidence type="ECO:0000259" key="4">
    <source>
        <dbReference type="PROSITE" id="PS51379"/>
    </source>
</evidence>
<dbReference type="PROSITE" id="PS00198">
    <property type="entry name" value="4FE4S_FER_1"/>
    <property type="match status" value="2"/>
</dbReference>
<dbReference type="Proteomes" id="UP000183954">
    <property type="component" value="Unassembled WGS sequence"/>
</dbReference>
<dbReference type="PANTHER" id="PTHR43312">
    <property type="entry name" value="D-THREO-ALDOSE 1-DEHYDROGENASE"/>
    <property type="match status" value="1"/>
</dbReference>
<dbReference type="InterPro" id="IPR020471">
    <property type="entry name" value="AKR"/>
</dbReference>
<keyword evidence="1" id="KW-0479">Metal-binding</keyword>
<dbReference type="GO" id="GO:0051536">
    <property type="term" value="F:iron-sulfur cluster binding"/>
    <property type="evidence" value="ECO:0007669"/>
    <property type="project" value="UniProtKB-KW"/>
</dbReference>
<organism evidence="5 6">
    <name type="scientific">Desulfosporosinus lacus DSM 15449</name>
    <dbReference type="NCBI Taxonomy" id="1121420"/>
    <lineage>
        <taxon>Bacteria</taxon>
        <taxon>Bacillati</taxon>
        <taxon>Bacillota</taxon>
        <taxon>Clostridia</taxon>
        <taxon>Eubacteriales</taxon>
        <taxon>Desulfitobacteriaceae</taxon>
        <taxon>Desulfosporosinus</taxon>
    </lineage>
</organism>
<dbReference type="Gene3D" id="3.20.20.100">
    <property type="entry name" value="NADP-dependent oxidoreductase domain"/>
    <property type="match status" value="1"/>
</dbReference>
<dbReference type="SUPFAM" id="SSF51430">
    <property type="entry name" value="NAD(P)-linked oxidoreductase"/>
    <property type="match status" value="1"/>
</dbReference>
<protein>
    <submittedName>
        <fullName evidence="5">Predicted oxidoreductase of the aldo/keto reductase family</fullName>
    </submittedName>
</protein>
<dbReference type="GO" id="GO:0046872">
    <property type="term" value="F:metal ion binding"/>
    <property type="evidence" value="ECO:0007669"/>
    <property type="project" value="UniProtKB-KW"/>
</dbReference>
<evidence type="ECO:0000256" key="1">
    <source>
        <dbReference type="ARBA" id="ARBA00022723"/>
    </source>
</evidence>
<accession>A0A1M5Z1B6</accession>
<dbReference type="EMBL" id="FQXJ01000009">
    <property type="protein sequence ID" value="SHI18047.1"/>
    <property type="molecule type" value="Genomic_DNA"/>
</dbReference>
<evidence type="ECO:0000313" key="5">
    <source>
        <dbReference type="EMBL" id="SHI18047.1"/>
    </source>
</evidence>
<evidence type="ECO:0000256" key="3">
    <source>
        <dbReference type="ARBA" id="ARBA00023014"/>
    </source>
</evidence>
<dbReference type="InterPro" id="IPR023210">
    <property type="entry name" value="NADP_OxRdtase_dom"/>
</dbReference>
<evidence type="ECO:0000256" key="2">
    <source>
        <dbReference type="ARBA" id="ARBA00023004"/>
    </source>
</evidence>
<dbReference type="PROSITE" id="PS51379">
    <property type="entry name" value="4FE4S_FER_2"/>
    <property type="match status" value="2"/>
</dbReference>
<keyword evidence="6" id="KW-1185">Reference proteome</keyword>
<evidence type="ECO:0000313" key="6">
    <source>
        <dbReference type="Proteomes" id="UP000183954"/>
    </source>
</evidence>
<dbReference type="GO" id="GO:0016491">
    <property type="term" value="F:oxidoreductase activity"/>
    <property type="evidence" value="ECO:0007669"/>
    <property type="project" value="InterPro"/>
</dbReference>
<dbReference type="SUPFAM" id="SSF54862">
    <property type="entry name" value="4Fe-4S ferredoxins"/>
    <property type="match status" value="1"/>
</dbReference>
<dbReference type="OrthoDB" id="9804790at2"/>
<dbReference type="RefSeq" id="WP_073030390.1">
    <property type="nucleotide sequence ID" value="NZ_FQXJ01000009.1"/>
</dbReference>
<gene>
    <name evidence="5" type="ORF">SAMN02746098_02855</name>
</gene>
<feature type="domain" description="4Fe-4S ferredoxin-type" evidence="4">
    <location>
        <begin position="290"/>
        <end position="314"/>
    </location>
</feature>
<keyword evidence="2" id="KW-0408">Iron</keyword>
<feature type="domain" description="4Fe-4S ferredoxin-type" evidence="4">
    <location>
        <begin position="258"/>
        <end position="287"/>
    </location>
</feature>
<dbReference type="InterPro" id="IPR036812">
    <property type="entry name" value="NAD(P)_OxRdtase_dom_sf"/>
</dbReference>
<sequence length="314" mass="34101">MRQVKLGLWGADVSEVCFGSLAISPLQGRVTEAEGISVLRYALEQGVNWIDTAEIYDNYGQIAEAIKGHQDARIVSKSYSVTAEEMRLSIEKARTALKRDTLDFFLLHEQESALTLKGHLGAWEELLRAKEKGIVRWIGISTHAVAGVRAGALLPGLDVIHPILNYQGLGIIDGTLGEMLDAISFAADLGIGIYAMKVFGGGHLASDPEKAVAFVRGVSGVQSMALGMSSQEEVDYNLLLLADKEVPEELQKKVKHRQRKLYIADWCQGCGLCLEACPQGALSIEENISVVDAKACVLCGYCGRVCPHFCLKIV</sequence>